<dbReference type="EMBL" id="JACSPX010000001">
    <property type="protein sequence ID" value="MBD8011985.1"/>
    <property type="molecule type" value="Genomic_DNA"/>
</dbReference>
<accession>A0ABR8W4N1</accession>
<sequence length="220" mass="23562">MADQSPGDEIPLSALAATVEEARAVGVPVDDAAAIRQADQLVRRSQARLVDLVVATRAAGVSWQAIGDALGVSRQAAFKRFGGAVARPQKEMEMGEQMIDLMDRTRAVFERLDAGDYEAVRTQMTYTCARTLSKRKIQGVWNQVVAETGRLESPSDLTVQTPDGANALSKFANRVLASGAIVQATLRHEAGEWIGRVAYNGSGKITGLLIAPPGSRNLPF</sequence>
<reference evidence="1 2" key="1">
    <citation type="submission" date="2020-08" db="EMBL/GenBank/DDBJ databases">
        <title>A Genomic Blueprint of the Chicken Gut Microbiome.</title>
        <authorList>
            <person name="Gilroy R."/>
            <person name="Ravi A."/>
            <person name="Getino M."/>
            <person name="Pursley I."/>
            <person name="Horton D.L."/>
            <person name="Alikhan N.-F."/>
            <person name="Baker D."/>
            <person name="Gharbi K."/>
            <person name="Hall N."/>
            <person name="Watson M."/>
            <person name="Adriaenssens E.M."/>
            <person name="Foster-Nyarko E."/>
            <person name="Jarju S."/>
            <person name="Secka A."/>
            <person name="Antonio M."/>
            <person name="Oren A."/>
            <person name="Chaudhuri R."/>
            <person name="La Ragione R.M."/>
            <person name="Hildebrand F."/>
            <person name="Pallen M.J."/>
        </authorList>
    </citation>
    <scope>NUCLEOTIDE SEQUENCE [LARGE SCALE GENOMIC DNA]</scope>
    <source>
        <strain evidence="1 2">Re1</strain>
    </source>
</reference>
<dbReference type="RefSeq" id="WP_191712536.1">
    <property type="nucleotide sequence ID" value="NZ_JACSPX010000001.1"/>
</dbReference>
<name>A0ABR8W4N1_9MICO</name>
<comment type="caution">
    <text evidence="1">The sequence shown here is derived from an EMBL/GenBank/DDBJ whole genome shotgun (WGS) entry which is preliminary data.</text>
</comment>
<dbReference type="Gene3D" id="3.10.450.590">
    <property type="match status" value="1"/>
</dbReference>
<keyword evidence="2" id="KW-1185">Reference proteome</keyword>
<proteinExistence type="predicted"/>
<protein>
    <submittedName>
        <fullName evidence="1">Uncharacterized protein</fullName>
    </submittedName>
</protein>
<gene>
    <name evidence="1" type="ORF">H9633_06695</name>
</gene>
<evidence type="ECO:0000313" key="2">
    <source>
        <dbReference type="Proteomes" id="UP000611521"/>
    </source>
</evidence>
<evidence type="ECO:0000313" key="1">
    <source>
        <dbReference type="EMBL" id="MBD8011985.1"/>
    </source>
</evidence>
<organism evidence="1 2">
    <name type="scientific">Microbacterium commune</name>
    <dbReference type="NCBI Taxonomy" id="2762219"/>
    <lineage>
        <taxon>Bacteria</taxon>
        <taxon>Bacillati</taxon>
        <taxon>Actinomycetota</taxon>
        <taxon>Actinomycetes</taxon>
        <taxon>Micrococcales</taxon>
        <taxon>Microbacteriaceae</taxon>
        <taxon>Microbacterium</taxon>
    </lineage>
</organism>
<dbReference type="Proteomes" id="UP000611521">
    <property type="component" value="Unassembled WGS sequence"/>
</dbReference>